<protein>
    <submittedName>
        <fullName evidence="2">Uncharacterized protein</fullName>
    </submittedName>
</protein>
<dbReference type="SUPFAM" id="SSF48576">
    <property type="entry name" value="Terpenoid synthases"/>
    <property type="match status" value="1"/>
</dbReference>
<dbReference type="Proteomes" id="UP000092154">
    <property type="component" value="Unassembled WGS sequence"/>
</dbReference>
<sequence>MHELSMDAEDAMPWVVDLYKEIEKEFLEAITALPKWGEPRVDSQVRQYCGHDGVANWVRGNYEWRFESERYSGSGHRGSRNQKGEMDYADTEGPRHERSQGG</sequence>
<dbReference type="EMBL" id="KV448459">
    <property type="protein sequence ID" value="OAX35880.1"/>
    <property type="molecule type" value="Genomic_DNA"/>
</dbReference>
<dbReference type="InParanoid" id="A0A1B7MTI6"/>
<dbReference type="OrthoDB" id="3197461at2759"/>
<proteinExistence type="predicted"/>
<evidence type="ECO:0000256" key="1">
    <source>
        <dbReference type="SAM" id="MobiDB-lite"/>
    </source>
</evidence>
<feature type="compositionally biased region" description="Basic and acidic residues" evidence="1">
    <location>
        <begin position="82"/>
        <end position="102"/>
    </location>
</feature>
<dbReference type="AlphaFoldDB" id="A0A1B7MTI6"/>
<evidence type="ECO:0000313" key="2">
    <source>
        <dbReference type="EMBL" id="OAX35880.1"/>
    </source>
</evidence>
<evidence type="ECO:0000313" key="3">
    <source>
        <dbReference type="Proteomes" id="UP000092154"/>
    </source>
</evidence>
<accession>A0A1B7MTI6</accession>
<organism evidence="2 3">
    <name type="scientific">Rhizopogon vinicolor AM-OR11-026</name>
    <dbReference type="NCBI Taxonomy" id="1314800"/>
    <lineage>
        <taxon>Eukaryota</taxon>
        <taxon>Fungi</taxon>
        <taxon>Dikarya</taxon>
        <taxon>Basidiomycota</taxon>
        <taxon>Agaricomycotina</taxon>
        <taxon>Agaricomycetes</taxon>
        <taxon>Agaricomycetidae</taxon>
        <taxon>Boletales</taxon>
        <taxon>Suillineae</taxon>
        <taxon>Rhizopogonaceae</taxon>
        <taxon>Rhizopogon</taxon>
    </lineage>
</organism>
<keyword evidence="3" id="KW-1185">Reference proteome</keyword>
<gene>
    <name evidence="2" type="ORF">K503DRAFT_339652</name>
</gene>
<dbReference type="InterPro" id="IPR008949">
    <property type="entry name" value="Isoprenoid_synthase_dom_sf"/>
</dbReference>
<feature type="region of interest" description="Disordered" evidence="1">
    <location>
        <begin position="69"/>
        <end position="102"/>
    </location>
</feature>
<dbReference type="Gene3D" id="1.10.600.10">
    <property type="entry name" value="Farnesyl Diphosphate Synthase"/>
    <property type="match status" value="1"/>
</dbReference>
<name>A0A1B7MTI6_9AGAM</name>
<reference evidence="2 3" key="1">
    <citation type="submission" date="2016-06" db="EMBL/GenBank/DDBJ databases">
        <title>Comparative genomics of the ectomycorrhizal sister species Rhizopogon vinicolor and Rhizopogon vesiculosus (Basidiomycota: Boletales) reveals a divergence of the mating type B locus.</title>
        <authorList>
            <consortium name="DOE Joint Genome Institute"/>
            <person name="Mujic A.B."/>
            <person name="Kuo A."/>
            <person name="Tritt A."/>
            <person name="Lipzen A."/>
            <person name="Chen C."/>
            <person name="Johnson J."/>
            <person name="Sharma A."/>
            <person name="Barry K."/>
            <person name="Grigoriev I.V."/>
            <person name="Spatafora J.W."/>
        </authorList>
    </citation>
    <scope>NUCLEOTIDE SEQUENCE [LARGE SCALE GENOMIC DNA]</scope>
    <source>
        <strain evidence="2 3">AM-OR11-026</strain>
    </source>
</reference>